<name>A0A0R1ZML1_9LACO</name>
<dbReference type="AlphaFoldDB" id="A0A0R1ZML1"/>
<dbReference type="PATRIC" id="fig|1291052.5.peg.204"/>
<accession>A0A0R1ZML1</accession>
<gene>
    <name evidence="1" type="ORF">FC18_GL000199</name>
</gene>
<comment type="caution">
    <text evidence="1">The sequence shown here is derived from an EMBL/GenBank/DDBJ whole genome shotgun (WGS) entry which is preliminary data.</text>
</comment>
<organism evidence="1 2">
    <name type="scientific">Lacticaseibacillus sharpeae JCM 1186 = DSM 20505</name>
    <dbReference type="NCBI Taxonomy" id="1291052"/>
    <lineage>
        <taxon>Bacteria</taxon>
        <taxon>Bacillati</taxon>
        <taxon>Bacillota</taxon>
        <taxon>Bacilli</taxon>
        <taxon>Lactobacillales</taxon>
        <taxon>Lactobacillaceae</taxon>
        <taxon>Lacticaseibacillus</taxon>
    </lineage>
</organism>
<dbReference type="Proteomes" id="UP000051679">
    <property type="component" value="Unassembled WGS sequence"/>
</dbReference>
<keyword evidence="2" id="KW-1185">Reference proteome</keyword>
<evidence type="ECO:0000313" key="1">
    <source>
        <dbReference type="EMBL" id="KRM56222.1"/>
    </source>
</evidence>
<reference evidence="1 2" key="1">
    <citation type="journal article" date="2015" name="Genome Announc.">
        <title>Expanding the biotechnology potential of lactobacilli through comparative genomics of 213 strains and associated genera.</title>
        <authorList>
            <person name="Sun Z."/>
            <person name="Harris H.M."/>
            <person name="McCann A."/>
            <person name="Guo C."/>
            <person name="Argimon S."/>
            <person name="Zhang W."/>
            <person name="Yang X."/>
            <person name="Jeffery I.B."/>
            <person name="Cooney J.C."/>
            <person name="Kagawa T.F."/>
            <person name="Liu W."/>
            <person name="Song Y."/>
            <person name="Salvetti E."/>
            <person name="Wrobel A."/>
            <person name="Rasinkangas P."/>
            <person name="Parkhill J."/>
            <person name="Rea M.C."/>
            <person name="O'Sullivan O."/>
            <person name="Ritari J."/>
            <person name="Douillard F.P."/>
            <person name="Paul Ross R."/>
            <person name="Yang R."/>
            <person name="Briner A.E."/>
            <person name="Felis G.E."/>
            <person name="de Vos W.M."/>
            <person name="Barrangou R."/>
            <person name="Klaenhammer T.R."/>
            <person name="Caufield P.W."/>
            <person name="Cui Y."/>
            <person name="Zhang H."/>
            <person name="O'Toole P.W."/>
        </authorList>
    </citation>
    <scope>NUCLEOTIDE SEQUENCE [LARGE SCALE GENOMIC DNA]</scope>
    <source>
        <strain evidence="1 2">DSM 20505</strain>
    </source>
</reference>
<dbReference type="EMBL" id="AYYO01000008">
    <property type="protein sequence ID" value="KRM56222.1"/>
    <property type="molecule type" value="Genomic_DNA"/>
</dbReference>
<evidence type="ECO:0000313" key="2">
    <source>
        <dbReference type="Proteomes" id="UP000051679"/>
    </source>
</evidence>
<proteinExistence type="predicted"/>
<dbReference type="STRING" id="1291052.FC18_GL000199"/>
<sequence length="81" mass="9650">MTAAEKMQIVDDLLQTMRTMFHEYPYADIINWTYCRPLGTFQMVIDRIGYSSSQAFRYRRQALCILAVLWPKEWGEIVVRI</sequence>
<protein>
    <submittedName>
        <fullName evidence="1">Uncharacterized protein</fullName>
    </submittedName>
</protein>